<name>A0A6J6TJR1_9ZZZZ</name>
<evidence type="ECO:0000259" key="1">
    <source>
        <dbReference type="Pfam" id="PF12225"/>
    </source>
</evidence>
<reference evidence="2" key="1">
    <citation type="submission" date="2020-05" db="EMBL/GenBank/DDBJ databases">
        <authorList>
            <person name="Chiriac C."/>
            <person name="Salcher M."/>
            <person name="Ghai R."/>
            <person name="Kavagutti S V."/>
        </authorList>
    </citation>
    <scope>NUCLEOTIDE SEQUENCE</scope>
</reference>
<dbReference type="AlphaFoldDB" id="A0A6J6TJR1"/>
<dbReference type="Pfam" id="PF12225">
    <property type="entry name" value="DUF5981"/>
    <property type="match status" value="1"/>
</dbReference>
<evidence type="ECO:0000313" key="3">
    <source>
        <dbReference type="EMBL" id="CAB5003102.1"/>
    </source>
</evidence>
<sequence length="132" mass="14362">MKSPGAGAVAVIAAMEHVVKAPVWDCRMCGQCVLHSTGMTCPMTCPKTLRNGPCGGVREDGNCEVVPDMRCVWVKAHDRAEHMPLLPKSWRLHIRDLRPPVDNSLAGTSSWVNLVTKRDQQTPAGWIGAHAP</sequence>
<gene>
    <name evidence="2" type="ORF">UFOPK2810_00681</name>
    <name evidence="3" type="ORF">UFOPK4061_00430</name>
</gene>
<dbReference type="EMBL" id="CAFBPD010000057">
    <property type="protein sequence ID" value="CAB5003102.1"/>
    <property type="molecule type" value="Genomic_DNA"/>
</dbReference>
<dbReference type="EMBL" id="CAEZYZ010000095">
    <property type="protein sequence ID" value="CAB4747641.1"/>
    <property type="molecule type" value="Genomic_DNA"/>
</dbReference>
<protein>
    <submittedName>
        <fullName evidence="2">Unannotated protein</fullName>
    </submittedName>
</protein>
<organism evidence="2">
    <name type="scientific">freshwater metagenome</name>
    <dbReference type="NCBI Taxonomy" id="449393"/>
    <lineage>
        <taxon>unclassified sequences</taxon>
        <taxon>metagenomes</taxon>
        <taxon>ecological metagenomes</taxon>
    </lineage>
</organism>
<accession>A0A6J6TJR1</accession>
<proteinExistence type="predicted"/>
<evidence type="ECO:0000313" key="2">
    <source>
        <dbReference type="EMBL" id="CAB4747641.1"/>
    </source>
</evidence>
<feature type="domain" description="Methylene-tetrahydrofolate reductase C-terminal-like" evidence="1">
    <location>
        <begin position="12"/>
        <end position="84"/>
    </location>
</feature>
<dbReference type="InterPro" id="IPR022026">
    <property type="entry name" value="DUF5981"/>
</dbReference>